<dbReference type="InterPro" id="IPR017896">
    <property type="entry name" value="4Fe4S_Fe-S-bd"/>
</dbReference>
<dbReference type="GO" id="GO:0051539">
    <property type="term" value="F:4 iron, 4 sulfur cluster binding"/>
    <property type="evidence" value="ECO:0007669"/>
    <property type="project" value="UniProtKB-KW"/>
</dbReference>
<keyword evidence="3" id="KW-0408">Iron</keyword>
<gene>
    <name evidence="6" type="ORF">LCGC14_2283020</name>
</gene>
<dbReference type="Pfam" id="PF13247">
    <property type="entry name" value="Fer4_11"/>
    <property type="match status" value="1"/>
</dbReference>
<name>A0A0F9CTC4_9ZZZZ</name>
<reference evidence="6" key="1">
    <citation type="journal article" date="2015" name="Nature">
        <title>Complex archaea that bridge the gap between prokaryotes and eukaryotes.</title>
        <authorList>
            <person name="Spang A."/>
            <person name="Saw J.H."/>
            <person name="Jorgensen S.L."/>
            <person name="Zaremba-Niedzwiedzka K."/>
            <person name="Martijn J."/>
            <person name="Lind A.E."/>
            <person name="van Eijk R."/>
            <person name="Schleper C."/>
            <person name="Guy L."/>
            <person name="Ettema T.J."/>
        </authorList>
    </citation>
    <scope>NUCLEOTIDE SEQUENCE</scope>
</reference>
<dbReference type="InterPro" id="IPR017900">
    <property type="entry name" value="4Fe4S_Fe_S_CS"/>
</dbReference>
<dbReference type="PROSITE" id="PS51379">
    <property type="entry name" value="4FE4S_FER_2"/>
    <property type="match status" value="2"/>
</dbReference>
<feature type="non-terminal residue" evidence="6">
    <location>
        <position position="1"/>
    </location>
</feature>
<dbReference type="EMBL" id="LAZR01031807">
    <property type="protein sequence ID" value="KKL52683.1"/>
    <property type="molecule type" value="Genomic_DNA"/>
</dbReference>
<dbReference type="PANTHER" id="PTHR43177:SF3">
    <property type="entry name" value="PROTEIN NRFC HOMOLOG"/>
    <property type="match status" value="1"/>
</dbReference>
<feature type="domain" description="4Fe-4S ferredoxin-type" evidence="5">
    <location>
        <begin position="193"/>
        <end position="222"/>
    </location>
</feature>
<protein>
    <recommendedName>
        <fullName evidence="5">4Fe-4S ferredoxin-type domain-containing protein</fullName>
    </recommendedName>
</protein>
<dbReference type="GO" id="GO:0046872">
    <property type="term" value="F:metal ion binding"/>
    <property type="evidence" value="ECO:0007669"/>
    <property type="project" value="UniProtKB-KW"/>
</dbReference>
<dbReference type="InterPro" id="IPR054822">
    <property type="entry name" value="DsrO-like"/>
</dbReference>
<dbReference type="AlphaFoldDB" id="A0A0F9CTC4"/>
<sequence>VGCVDGDITTVAPDAALESDVIVRHSALPQKVFDSDIPLVMPFHGAPEYTFMLEHTGNTAVLKELFVSTKNPRYRAFITFWKENMFYWEAMFPGKKIFYVPAPVDLDKFNPELIEACALVCHKIHNVPKFDNIKDEIKWLWAEKFKNSFPSKGHQFPANRVIGKDVPVLCNHCENPPCVRVCPTKATFKRPDGIVFMDFHRCIGCRFCMAACPYGSRSFNWRSPRVDDQTLHGGAGIVQSFPTRERGVGEKCNFCAERIASDPVPEPGHELKKWQTPMCVLKSEGAMVFGNLNDEKSAVRKALWRSHTFSRKSELGTNPSVFYTV</sequence>
<keyword evidence="4" id="KW-0411">Iron-sulfur</keyword>
<organism evidence="6">
    <name type="scientific">marine sediment metagenome</name>
    <dbReference type="NCBI Taxonomy" id="412755"/>
    <lineage>
        <taxon>unclassified sequences</taxon>
        <taxon>metagenomes</taxon>
        <taxon>ecological metagenomes</taxon>
    </lineage>
</organism>
<dbReference type="PANTHER" id="PTHR43177">
    <property type="entry name" value="PROTEIN NRFC"/>
    <property type="match status" value="1"/>
</dbReference>
<evidence type="ECO:0000256" key="3">
    <source>
        <dbReference type="ARBA" id="ARBA00023004"/>
    </source>
</evidence>
<feature type="domain" description="4Fe-4S ferredoxin-type" evidence="5">
    <location>
        <begin position="160"/>
        <end position="192"/>
    </location>
</feature>
<evidence type="ECO:0000256" key="1">
    <source>
        <dbReference type="ARBA" id="ARBA00022485"/>
    </source>
</evidence>
<evidence type="ECO:0000313" key="6">
    <source>
        <dbReference type="EMBL" id="KKL52683.1"/>
    </source>
</evidence>
<keyword evidence="2" id="KW-0479">Metal-binding</keyword>
<dbReference type="SUPFAM" id="SSF54862">
    <property type="entry name" value="4Fe-4S ferredoxins"/>
    <property type="match status" value="1"/>
</dbReference>
<evidence type="ECO:0000256" key="2">
    <source>
        <dbReference type="ARBA" id="ARBA00022723"/>
    </source>
</evidence>
<dbReference type="PROSITE" id="PS00198">
    <property type="entry name" value="4FE4S_FER_1"/>
    <property type="match status" value="1"/>
</dbReference>
<evidence type="ECO:0000259" key="5">
    <source>
        <dbReference type="PROSITE" id="PS51379"/>
    </source>
</evidence>
<accession>A0A0F9CTC4</accession>
<dbReference type="NCBIfam" id="NF045797">
    <property type="entry name" value="DsrO"/>
    <property type="match status" value="1"/>
</dbReference>
<evidence type="ECO:0000256" key="4">
    <source>
        <dbReference type="ARBA" id="ARBA00023014"/>
    </source>
</evidence>
<proteinExistence type="predicted"/>
<comment type="caution">
    <text evidence="6">The sequence shown here is derived from an EMBL/GenBank/DDBJ whole genome shotgun (WGS) entry which is preliminary data.</text>
</comment>
<dbReference type="Gene3D" id="3.30.70.20">
    <property type="match status" value="2"/>
</dbReference>
<dbReference type="InterPro" id="IPR050954">
    <property type="entry name" value="ET_IronSulfur_Cluster-Binding"/>
</dbReference>
<keyword evidence="1" id="KW-0004">4Fe-4S</keyword>
<dbReference type="CDD" id="cd10551">
    <property type="entry name" value="PsrB"/>
    <property type="match status" value="1"/>
</dbReference>